<organism evidence="1 2">
    <name type="scientific">Timema podura</name>
    <name type="common">Walking stick</name>
    <dbReference type="NCBI Taxonomy" id="61482"/>
    <lineage>
        <taxon>Eukaryota</taxon>
        <taxon>Metazoa</taxon>
        <taxon>Ecdysozoa</taxon>
        <taxon>Arthropoda</taxon>
        <taxon>Hexapoda</taxon>
        <taxon>Insecta</taxon>
        <taxon>Pterygota</taxon>
        <taxon>Neoptera</taxon>
        <taxon>Polyneoptera</taxon>
        <taxon>Phasmatodea</taxon>
        <taxon>Timematodea</taxon>
        <taxon>Timematoidea</taxon>
        <taxon>Timematidae</taxon>
        <taxon>Timema</taxon>
    </lineage>
</organism>
<keyword evidence="2" id="KW-1185">Reference proteome</keyword>
<gene>
    <name evidence="1" type="ORF">TPAB3V08_LOCUS10669</name>
</gene>
<evidence type="ECO:0000313" key="2">
    <source>
        <dbReference type="Proteomes" id="UP001153148"/>
    </source>
</evidence>
<proteinExistence type="predicted"/>
<evidence type="ECO:0000313" key="1">
    <source>
        <dbReference type="EMBL" id="CAG2063722.1"/>
    </source>
</evidence>
<comment type="caution">
    <text evidence="1">The sequence shown here is derived from an EMBL/GenBank/DDBJ whole genome shotgun (WGS) entry which is preliminary data.</text>
</comment>
<reference evidence="1" key="1">
    <citation type="submission" date="2021-03" db="EMBL/GenBank/DDBJ databases">
        <authorList>
            <person name="Tran Van P."/>
        </authorList>
    </citation>
    <scope>NUCLEOTIDE SEQUENCE</scope>
</reference>
<protein>
    <submittedName>
        <fullName evidence="1">Uncharacterized protein</fullName>
    </submittedName>
</protein>
<name>A0ABN7PCG0_TIMPD</name>
<accession>A0ABN7PCG0</accession>
<dbReference type="EMBL" id="CAJPIN010028431">
    <property type="protein sequence ID" value="CAG2063722.1"/>
    <property type="molecule type" value="Genomic_DNA"/>
</dbReference>
<sequence length="32" mass="3709">MTTPYSTNKKPPRHSRLLFKKIVGMIFARVSC</sequence>
<dbReference type="Proteomes" id="UP001153148">
    <property type="component" value="Unassembled WGS sequence"/>
</dbReference>